<organism evidence="1 2">
    <name type="scientific">Bacillus gaemokensis</name>
    <dbReference type="NCBI Taxonomy" id="574375"/>
    <lineage>
        <taxon>Bacteria</taxon>
        <taxon>Bacillati</taxon>
        <taxon>Bacillota</taxon>
        <taxon>Bacilli</taxon>
        <taxon>Bacillales</taxon>
        <taxon>Bacillaceae</taxon>
        <taxon>Bacillus</taxon>
        <taxon>Bacillus cereus group</taxon>
    </lineage>
</organism>
<comment type="caution">
    <text evidence="1">The sequence shown here is derived from an EMBL/GenBank/DDBJ whole genome shotgun (WGS) entry which is preliminary data.</text>
</comment>
<dbReference type="EMBL" id="JOTM01000030">
    <property type="protein sequence ID" value="KEK22470.1"/>
    <property type="molecule type" value="Genomic_DNA"/>
</dbReference>
<name>A0A073K7E3_9BACI</name>
<gene>
    <name evidence="1" type="ORF">BAGA_18865</name>
</gene>
<sequence length="119" mass="13208">MKIGARIKGMEDIYRMTNPDRYKTPVANTVEKHARLQANTASNRAPFDNGLLAGSIPPSVKAFNGDQTGWSYGSPVEYAAVQEYTHKTKKGFMRKTMFEGEQPLVSDLAKTVKRTARGL</sequence>
<accession>A0A073K7E3</accession>
<proteinExistence type="predicted"/>
<evidence type="ECO:0008006" key="3">
    <source>
        <dbReference type="Google" id="ProtNLM"/>
    </source>
</evidence>
<dbReference type="STRING" id="574375.AZF08_14010"/>
<dbReference type="AlphaFoldDB" id="A0A073K7E3"/>
<keyword evidence="2" id="KW-1185">Reference proteome</keyword>
<reference evidence="1 2" key="1">
    <citation type="submission" date="2014-06" db="EMBL/GenBank/DDBJ databases">
        <title>Draft genome sequence of Bacillus gaemokensis JCM 15801 (MCCC 1A00707).</title>
        <authorList>
            <person name="Lai Q."/>
            <person name="Liu Y."/>
            <person name="Shao Z."/>
        </authorList>
    </citation>
    <scope>NUCLEOTIDE SEQUENCE [LARGE SCALE GENOMIC DNA]</scope>
    <source>
        <strain evidence="1 2">JCM 15801</strain>
    </source>
</reference>
<dbReference type="RefSeq" id="WP_033677326.1">
    <property type="nucleotide sequence ID" value="NZ_JOTM01000030.1"/>
</dbReference>
<dbReference type="Proteomes" id="UP000027778">
    <property type="component" value="Unassembled WGS sequence"/>
</dbReference>
<evidence type="ECO:0000313" key="2">
    <source>
        <dbReference type="Proteomes" id="UP000027778"/>
    </source>
</evidence>
<protein>
    <recommendedName>
        <fullName evidence="3">Phage protein</fullName>
    </recommendedName>
</protein>
<evidence type="ECO:0000313" key="1">
    <source>
        <dbReference type="EMBL" id="KEK22470.1"/>
    </source>
</evidence>
<dbReference type="OrthoDB" id="2919323at2"/>